<dbReference type="InterPro" id="IPR001307">
    <property type="entry name" value="Thiosulphate_STrfase_CS"/>
</dbReference>
<dbReference type="PROSITE" id="PS50206">
    <property type="entry name" value="RHODANESE_3"/>
    <property type="match status" value="1"/>
</dbReference>
<evidence type="ECO:0000259" key="1">
    <source>
        <dbReference type="PROSITE" id="PS50206"/>
    </source>
</evidence>
<evidence type="ECO:0000313" key="2">
    <source>
        <dbReference type="EMBL" id="MBO0449148.1"/>
    </source>
</evidence>
<accession>A0ABS3H950</accession>
<dbReference type="PANTHER" id="PTHR43031">
    <property type="entry name" value="FAD-DEPENDENT OXIDOREDUCTASE"/>
    <property type="match status" value="1"/>
</dbReference>
<dbReference type="SMART" id="SM00450">
    <property type="entry name" value="RHOD"/>
    <property type="match status" value="1"/>
</dbReference>
<reference evidence="2 3" key="1">
    <citation type="submission" date="2021-03" db="EMBL/GenBank/DDBJ databases">
        <title>Enterococcal diversity collection.</title>
        <authorList>
            <person name="Gilmore M.S."/>
            <person name="Schwartzman J."/>
            <person name="Van Tyne D."/>
            <person name="Martin M."/>
            <person name="Earl A.M."/>
            <person name="Manson A.L."/>
            <person name="Straub T."/>
            <person name="Salamzade R."/>
            <person name="Saavedra J."/>
            <person name="Lebreton F."/>
            <person name="Prichula J."/>
            <person name="Schaufler K."/>
            <person name="Gaca A."/>
            <person name="Sgardioli B."/>
            <person name="Wagenaar J."/>
            <person name="Strong T."/>
        </authorList>
    </citation>
    <scope>NUCLEOTIDE SEQUENCE [LARGE SCALE GENOMIC DNA]</scope>
    <source>
        <strain evidence="2 3">MJM12</strain>
    </source>
</reference>
<dbReference type="Proteomes" id="UP000664256">
    <property type="component" value="Unassembled WGS sequence"/>
</dbReference>
<protein>
    <submittedName>
        <fullName evidence="2">Rhodanese-like domain-containing protein</fullName>
    </submittedName>
</protein>
<dbReference type="PANTHER" id="PTHR43031:SF17">
    <property type="entry name" value="SULFURTRANSFERASE YTWF-RELATED"/>
    <property type="match status" value="1"/>
</dbReference>
<name>A0ABS3H950_9ENTE</name>
<organism evidence="2 3">
    <name type="scientific">Candidatus Enterococcus myersii</name>
    <dbReference type="NCBI Taxonomy" id="2815322"/>
    <lineage>
        <taxon>Bacteria</taxon>
        <taxon>Bacillati</taxon>
        <taxon>Bacillota</taxon>
        <taxon>Bacilli</taxon>
        <taxon>Lactobacillales</taxon>
        <taxon>Enterococcaceae</taxon>
        <taxon>Enterococcus</taxon>
    </lineage>
</organism>
<dbReference type="CDD" id="cd00158">
    <property type="entry name" value="RHOD"/>
    <property type="match status" value="1"/>
</dbReference>
<dbReference type="Pfam" id="PF00581">
    <property type="entry name" value="Rhodanese"/>
    <property type="match status" value="1"/>
</dbReference>
<dbReference type="InterPro" id="IPR001763">
    <property type="entry name" value="Rhodanese-like_dom"/>
</dbReference>
<sequence length="100" mass="11352">MNKTITNDEFAKLWQNVALVDVREDDEFVAGHIPGAQNIPLSQLESRFKELDKDTHYYVICHSGRRSGLACDFLSQKGYHVTNVLGGMVEWRGEITDGHM</sequence>
<dbReference type="PROSITE" id="PS00380">
    <property type="entry name" value="RHODANESE_1"/>
    <property type="match status" value="1"/>
</dbReference>
<dbReference type="InterPro" id="IPR036873">
    <property type="entry name" value="Rhodanese-like_dom_sf"/>
</dbReference>
<comment type="caution">
    <text evidence="2">The sequence shown here is derived from an EMBL/GenBank/DDBJ whole genome shotgun (WGS) entry which is preliminary data.</text>
</comment>
<feature type="domain" description="Rhodanese" evidence="1">
    <location>
        <begin position="13"/>
        <end position="96"/>
    </location>
</feature>
<evidence type="ECO:0000313" key="3">
    <source>
        <dbReference type="Proteomes" id="UP000664256"/>
    </source>
</evidence>
<dbReference type="Gene3D" id="3.40.250.10">
    <property type="entry name" value="Rhodanese-like domain"/>
    <property type="match status" value="1"/>
</dbReference>
<dbReference type="InterPro" id="IPR050229">
    <property type="entry name" value="GlpE_sulfurtransferase"/>
</dbReference>
<keyword evidence="3" id="KW-1185">Reference proteome</keyword>
<dbReference type="SUPFAM" id="SSF52821">
    <property type="entry name" value="Rhodanese/Cell cycle control phosphatase"/>
    <property type="match status" value="1"/>
</dbReference>
<gene>
    <name evidence="2" type="ORF">JZO76_06310</name>
</gene>
<proteinExistence type="predicted"/>
<dbReference type="RefSeq" id="WP_206903311.1">
    <property type="nucleotide sequence ID" value="NZ_JAFLVT010000008.1"/>
</dbReference>
<dbReference type="EMBL" id="JAFLVT010000008">
    <property type="protein sequence ID" value="MBO0449148.1"/>
    <property type="molecule type" value="Genomic_DNA"/>
</dbReference>